<sequence length="87" mass="9676">MRSKTVCKYGKETIYQILDTSAATEPDQASKGRMVALRQVRLGSKQIPGRQQIWTLELKTRKATKPGTKYEDGIERTAFLCGAAKAT</sequence>
<dbReference type="AlphaFoldDB" id="A0A4Z1HIX1"/>
<organism evidence="1 2">
    <name type="scientific">Botryotinia convoluta</name>
    <dbReference type="NCBI Taxonomy" id="54673"/>
    <lineage>
        <taxon>Eukaryota</taxon>
        <taxon>Fungi</taxon>
        <taxon>Dikarya</taxon>
        <taxon>Ascomycota</taxon>
        <taxon>Pezizomycotina</taxon>
        <taxon>Leotiomycetes</taxon>
        <taxon>Helotiales</taxon>
        <taxon>Sclerotiniaceae</taxon>
        <taxon>Botryotinia</taxon>
    </lineage>
</organism>
<gene>
    <name evidence="1" type="ORF">BCON_0224g00140</name>
</gene>
<reference evidence="1 2" key="1">
    <citation type="submission" date="2017-12" db="EMBL/GenBank/DDBJ databases">
        <title>Comparative genomics of Botrytis spp.</title>
        <authorList>
            <person name="Valero-Jimenez C.A."/>
            <person name="Tapia P."/>
            <person name="Veloso J."/>
            <person name="Silva-Moreno E."/>
            <person name="Staats M."/>
            <person name="Valdes J.H."/>
            <person name="Van Kan J.A.L."/>
        </authorList>
    </citation>
    <scope>NUCLEOTIDE SEQUENCE [LARGE SCALE GENOMIC DNA]</scope>
    <source>
        <strain evidence="1 2">MUCL11595</strain>
    </source>
</reference>
<name>A0A4Z1HIX1_9HELO</name>
<dbReference type="Proteomes" id="UP000297527">
    <property type="component" value="Unassembled WGS sequence"/>
</dbReference>
<keyword evidence="2" id="KW-1185">Reference proteome</keyword>
<evidence type="ECO:0000313" key="1">
    <source>
        <dbReference type="EMBL" id="TGO48986.1"/>
    </source>
</evidence>
<proteinExistence type="predicted"/>
<dbReference type="EMBL" id="PQXN01000223">
    <property type="protein sequence ID" value="TGO48986.1"/>
    <property type="molecule type" value="Genomic_DNA"/>
</dbReference>
<protein>
    <submittedName>
        <fullName evidence="1">Uncharacterized protein</fullName>
    </submittedName>
</protein>
<comment type="caution">
    <text evidence="1">The sequence shown here is derived from an EMBL/GenBank/DDBJ whole genome shotgun (WGS) entry which is preliminary data.</text>
</comment>
<accession>A0A4Z1HIX1</accession>
<evidence type="ECO:0000313" key="2">
    <source>
        <dbReference type="Proteomes" id="UP000297527"/>
    </source>
</evidence>